<accession>A0A375CQL9</accession>
<name>A0A375CQL9_9BURK</name>
<reference evidence="2" key="1">
    <citation type="submission" date="2018-01" db="EMBL/GenBank/DDBJ databases">
        <authorList>
            <person name="Gaut B.S."/>
            <person name="Morton B.R."/>
            <person name="Clegg M.T."/>
            <person name="Duvall M.R."/>
        </authorList>
    </citation>
    <scope>NUCLEOTIDE SEQUENCE [LARGE SCALE GENOMIC DNA]</scope>
</reference>
<comment type="caution">
    <text evidence="1">The sequence shown here is derived from an EMBL/GenBank/DDBJ whole genome shotgun (WGS) entry which is preliminary data.</text>
</comment>
<dbReference type="EMBL" id="OFSP01000078">
    <property type="protein sequence ID" value="SOY77725.1"/>
    <property type="molecule type" value="Genomic_DNA"/>
</dbReference>
<gene>
    <name evidence="1" type="ORF">CBM2589_U10227</name>
</gene>
<proteinExistence type="predicted"/>
<sequence length="69" mass="7013">MGSRQPAGQDAREPALTRRGDKALAGQAGNQPLIAQINSRPVGGSVSKAAAALPLAGERHQLSLGMTPL</sequence>
<organism evidence="1 2">
    <name type="scientific">Cupriavidus taiwanensis</name>
    <dbReference type="NCBI Taxonomy" id="164546"/>
    <lineage>
        <taxon>Bacteria</taxon>
        <taxon>Pseudomonadati</taxon>
        <taxon>Pseudomonadota</taxon>
        <taxon>Betaproteobacteria</taxon>
        <taxon>Burkholderiales</taxon>
        <taxon>Burkholderiaceae</taxon>
        <taxon>Cupriavidus</taxon>
    </lineage>
</organism>
<evidence type="ECO:0000313" key="1">
    <source>
        <dbReference type="EMBL" id="SOY77725.1"/>
    </source>
</evidence>
<protein>
    <submittedName>
        <fullName evidence="1">Uncharacterized protein</fullName>
    </submittedName>
</protein>
<dbReference type="AlphaFoldDB" id="A0A375CQL9"/>
<evidence type="ECO:0000313" key="2">
    <source>
        <dbReference type="Proteomes" id="UP000256297"/>
    </source>
</evidence>
<dbReference type="Proteomes" id="UP000256297">
    <property type="component" value="Unassembled WGS sequence"/>
</dbReference>